<protein>
    <recommendedName>
        <fullName evidence="4">Ubiquitin-like protease family profile domain-containing protein</fullName>
    </recommendedName>
</protein>
<dbReference type="SUPFAM" id="SSF54001">
    <property type="entry name" value="Cysteine proteinases"/>
    <property type="match status" value="1"/>
</dbReference>
<dbReference type="Proteomes" id="UP000222542">
    <property type="component" value="Unassembled WGS sequence"/>
</dbReference>
<dbReference type="PANTHER" id="PTHR33022">
    <property type="entry name" value="DUF1985 DOMAIN-CONTAINING PROTEIN"/>
    <property type="match status" value="1"/>
</dbReference>
<proteinExistence type="inferred from homology"/>
<name>A0A2G2Y7V0_CAPAN</name>
<evidence type="ECO:0000259" key="4">
    <source>
        <dbReference type="Pfam" id="PF02902"/>
    </source>
</evidence>
<evidence type="ECO:0000256" key="2">
    <source>
        <dbReference type="ARBA" id="ARBA00022670"/>
    </source>
</evidence>
<keyword evidence="6" id="KW-1185">Reference proteome</keyword>
<feature type="domain" description="Ubiquitin-like protease family profile" evidence="4">
    <location>
        <begin position="53"/>
        <end position="103"/>
    </location>
</feature>
<dbReference type="GO" id="GO:0006508">
    <property type="term" value="P:proteolysis"/>
    <property type="evidence" value="ECO:0007669"/>
    <property type="project" value="UniProtKB-KW"/>
</dbReference>
<gene>
    <name evidence="5" type="ORF">T459_30252</name>
</gene>
<dbReference type="Pfam" id="PF02902">
    <property type="entry name" value="Peptidase_C48"/>
    <property type="match status" value="1"/>
</dbReference>
<dbReference type="InterPro" id="IPR003653">
    <property type="entry name" value="Peptidase_C48_C"/>
</dbReference>
<comment type="caution">
    <text evidence="5">The sequence shown here is derived from an EMBL/GenBank/DDBJ whole genome shotgun (WGS) entry which is preliminary data.</text>
</comment>
<keyword evidence="2" id="KW-0645">Protease</keyword>
<dbReference type="Gene3D" id="3.40.395.10">
    <property type="entry name" value="Adenoviral Proteinase, Chain A"/>
    <property type="match status" value="1"/>
</dbReference>
<sequence>MRKSNEKEECSKIASPVVSDYKSEQEKVEELAEVIAICLIVRKFYENKRIDIENYPNYKLNDKMNPFGVSVVENVPQQSSSGLDCGLYMITYVKFLTFGEGFPSVDFDPDLIRIR</sequence>
<dbReference type="AlphaFoldDB" id="A0A2G2Y7V0"/>
<dbReference type="InterPro" id="IPR038765">
    <property type="entry name" value="Papain-like_cys_pep_sf"/>
</dbReference>
<evidence type="ECO:0000256" key="1">
    <source>
        <dbReference type="ARBA" id="ARBA00005234"/>
    </source>
</evidence>
<reference evidence="5 6" key="1">
    <citation type="journal article" date="2014" name="Nat. Genet.">
        <title>Genome sequence of the hot pepper provides insights into the evolution of pungency in Capsicum species.</title>
        <authorList>
            <person name="Kim S."/>
            <person name="Park M."/>
            <person name="Yeom S.I."/>
            <person name="Kim Y.M."/>
            <person name="Lee J.M."/>
            <person name="Lee H.A."/>
            <person name="Seo E."/>
            <person name="Choi J."/>
            <person name="Cheong K."/>
            <person name="Kim K.T."/>
            <person name="Jung K."/>
            <person name="Lee G.W."/>
            <person name="Oh S.K."/>
            <person name="Bae C."/>
            <person name="Kim S.B."/>
            <person name="Lee H.Y."/>
            <person name="Kim S.Y."/>
            <person name="Kim M.S."/>
            <person name="Kang B.C."/>
            <person name="Jo Y.D."/>
            <person name="Yang H.B."/>
            <person name="Jeong H.J."/>
            <person name="Kang W.H."/>
            <person name="Kwon J.K."/>
            <person name="Shin C."/>
            <person name="Lim J.Y."/>
            <person name="Park J.H."/>
            <person name="Huh J.H."/>
            <person name="Kim J.S."/>
            <person name="Kim B.D."/>
            <person name="Cohen O."/>
            <person name="Paran I."/>
            <person name="Suh M.C."/>
            <person name="Lee S.B."/>
            <person name="Kim Y.K."/>
            <person name="Shin Y."/>
            <person name="Noh S.J."/>
            <person name="Park J."/>
            <person name="Seo Y.S."/>
            <person name="Kwon S.Y."/>
            <person name="Kim H.A."/>
            <person name="Park J.M."/>
            <person name="Kim H.J."/>
            <person name="Choi S.B."/>
            <person name="Bosland P.W."/>
            <person name="Reeves G."/>
            <person name="Jo S.H."/>
            <person name="Lee B.W."/>
            <person name="Cho H.T."/>
            <person name="Choi H.S."/>
            <person name="Lee M.S."/>
            <person name="Yu Y."/>
            <person name="Do Choi Y."/>
            <person name="Park B.S."/>
            <person name="van Deynze A."/>
            <person name="Ashrafi H."/>
            <person name="Hill T."/>
            <person name="Kim W.T."/>
            <person name="Pai H.S."/>
            <person name="Ahn H.K."/>
            <person name="Yeam I."/>
            <person name="Giovannoni J.J."/>
            <person name="Rose J.K."/>
            <person name="Sorensen I."/>
            <person name="Lee S.J."/>
            <person name="Kim R.W."/>
            <person name="Choi I.Y."/>
            <person name="Choi B.S."/>
            <person name="Lim J.S."/>
            <person name="Lee Y.H."/>
            <person name="Choi D."/>
        </authorList>
    </citation>
    <scope>NUCLEOTIDE SEQUENCE [LARGE SCALE GENOMIC DNA]</scope>
    <source>
        <strain evidence="6">cv. CM334</strain>
    </source>
</reference>
<evidence type="ECO:0000256" key="3">
    <source>
        <dbReference type="ARBA" id="ARBA00022801"/>
    </source>
</evidence>
<dbReference type="Gramene" id="PHT65827">
    <property type="protein sequence ID" value="PHT65827"/>
    <property type="gene ID" value="T459_30252"/>
</dbReference>
<dbReference type="PANTHER" id="PTHR33022:SF26">
    <property type="entry name" value="UBIQUITIN-LIKE PROTEASE FAMILY PROFILE DOMAIN-CONTAINING PROTEIN"/>
    <property type="match status" value="1"/>
</dbReference>
<organism evidence="5 6">
    <name type="scientific">Capsicum annuum</name>
    <name type="common">Capsicum pepper</name>
    <dbReference type="NCBI Taxonomy" id="4072"/>
    <lineage>
        <taxon>Eukaryota</taxon>
        <taxon>Viridiplantae</taxon>
        <taxon>Streptophyta</taxon>
        <taxon>Embryophyta</taxon>
        <taxon>Tracheophyta</taxon>
        <taxon>Spermatophyta</taxon>
        <taxon>Magnoliopsida</taxon>
        <taxon>eudicotyledons</taxon>
        <taxon>Gunneridae</taxon>
        <taxon>Pentapetalae</taxon>
        <taxon>asterids</taxon>
        <taxon>lamiids</taxon>
        <taxon>Solanales</taxon>
        <taxon>Solanaceae</taxon>
        <taxon>Solanoideae</taxon>
        <taxon>Capsiceae</taxon>
        <taxon>Capsicum</taxon>
    </lineage>
</organism>
<evidence type="ECO:0000313" key="6">
    <source>
        <dbReference type="Proteomes" id="UP000222542"/>
    </source>
</evidence>
<dbReference type="GO" id="GO:0008234">
    <property type="term" value="F:cysteine-type peptidase activity"/>
    <property type="evidence" value="ECO:0007669"/>
    <property type="project" value="InterPro"/>
</dbReference>
<keyword evidence="3" id="KW-0378">Hydrolase</keyword>
<accession>A0A2G2Y7V0</accession>
<dbReference type="EMBL" id="AYRZ02000012">
    <property type="protein sequence ID" value="PHT65827.1"/>
    <property type="molecule type" value="Genomic_DNA"/>
</dbReference>
<comment type="similarity">
    <text evidence="1">Belongs to the peptidase C48 family.</text>
</comment>
<reference evidence="5 6" key="2">
    <citation type="journal article" date="2017" name="Genome Biol.">
        <title>New reference genome sequences of hot pepper reveal the massive evolution of plant disease-resistance genes by retroduplication.</title>
        <authorList>
            <person name="Kim S."/>
            <person name="Park J."/>
            <person name="Yeom S.I."/>
            <person name="Kim Y.M."/>
            <person name="Seo E."/>
            <person name="Kim K.T."/>
            <person name="Kim M.S."/>
            <person name="Lee J.M."/>
            <person name="Cheong K."/>
            <person name="Shin H.S."/>
            <person name="Kim S.B."/>
            <person name="Han K."/>
            <person name="Lee J."/>
            <person name="Park M."/>
            <person name="Lee H.A."/>
            <person name="Lee H.Y."/>
            <person name="Lee Y."/>
            <person name="Oh S."/>
            <person name="Lee J.H."/>
            <person name="Choi E."/>
            <person name="Choi E."/>
            <person name="Lee S.E."/>
            <person name="Jeon J."/>
            <person name="Kim H."/>
            <person name="Choi G."/>
            <person name="Song H."/>
            <person name="Lee J."/>
            <person name="Lee S.C."/>
            <person name="Kwon J.K."/>
            <person name="Lee H.Y."/>
            <person name="Koo N."/>
            <person name="Hong Y."/>
            <person name="Kim R.W."/>
            <person name="Kang W.H."/>
            <person name="Huh J.H."/>
            <person name="Kang B.C."/>
            <person name="Yang T.J."/>
            <person name="Lee Y.H."/>
            <person name="Bennetzen J.L."/>
            <person name="Choi D."/>
        </authorList>
    </citation>
    <scope>NUCLEOTIDE SEQUENCE [LARGE SCALE GENOMIC DNA]</scope>
    <source>
        <strain evidence="6">cv. CM334</strain>
    </source>
</reference>
<evidence type="ECO:0000313" key="5">
    <source>
        <dbReference type="EMBL" id="PHT65827.1"/>
    </source>
</evidence>